<dbReference type="EC" id="2.1.1.74" evidence="11"/>
<dbReference type="HAMAP" id="MF_01037">
    <property type="entry name" value="TrmFO"/>
    <property type="match status" value="1"/>
</dbReference>
<dbReference type="GO" id="GO:0047151">
    <property type="term" value="F:tRNA (uracil(54)-C5)-methyltransferase activity, 5,10-methylenetetrahydrofolate-dependent"/>
    <property type="evidence" value="ECO:0007669"/>
    <property type="project" value="UniProtKB-UniRule"/>
</dbReference>
<comment type="cofactor">
    <cofactor evidence="1 11">
        <name>FAD</name>
        <dbReference type="ChEBI" id="CHEBI:57692"/>
    </cofactor>
</comment>
<keyword evidence="3 11" id="KW-0963">Cytoplasm</keyword>
<dbReference type="InterPro" id="IPR002218">
    <property type="entry name" value="MnmG-rel"/>
</dbReference>
<dbReference type="InterPro" id="IPR020595">
    <property type="entry name" value="MnmG-rel_CS"/>
</dbReference>
<feature type="domain" description="MnmG N-terminal" evidence="12">
    <location>
        <begin position="10"/>
        <end position="382"/>
    </location>
</feature>
<comment type="caution">
    <text evidence="13">The sequence shown here is derived from an EMBL/GenBank/DDBJ whole genome shotgun (WGS) entry which is preliminary data.</text>
</comment>
<keyword evidence="10 11" id="KW-0520">NAD</keyword>
<dbReference type="InterPro" id="IPR036188">
    <property type="entry name" value="FAD/NAD-bd_sf"/>
</dbReference>
<evidence type="ECO:0000256" key="7">
    <source>
        <dbReference type="ARBA" id="ARBA00022694"/>
    </source>
</evidence>
<evidence type="ECO:0000256" key="1">
    <source>
        <dbReference type="ARBA" id="ARBA00001974"/>
    </source>
</evidence>
<comment type="catalytic activity">
    <reaction evidence="11">
        <text>uridine(54) in tRNA + (6R)-5,10-methylene-5,6,7,8-tetrahydrofolate + NADH + H(+) = 5-methyluridine(54) in tRNA + (6S)-5,6,7,8-tetrahydrofolate + NAD(+)</text>
        <dbReference type="Rhea" id="RHEA:16873"/>
        <dbReference type="Rhea" id="RHEA-COMP:10167"/>
        <dbReference type="Rhea" id="RHEA-COMP:10193"/>
        <dbReference type="ChEBI" id="CHEBI:15378"/>
        <dbReference type="ChEBI" id="CHEBI:15636"/>
        <dbReference type="ChEBI" id="CHEBI:57453"/>
        <dbReference type="ChEBI" id="CHEBI:57540"/>
        <dbReference type="ChEBI" id="CHEBI:57945"/>
        <dbReference type="ChEBI" id="CHEBI:65315"/>
        <dbReference type="ChEBI" id="CHEBI:74447"/>
        <dbReference type="EC" id="2.1.1.74"/>
    </reaction>
</comment>
<evidence type="ECO:0000313" key="14">
    <source>
        <dbReference type="Proteomes" id="UP000248148"/>
    </source>
</evidence>
<keyword evidence="7 11" id="KW-0819">tRNA processing</keyword>
<dbReference type="GO" id="GO:0005829">
    <property type="term" value="C:cytosol"/>
    <property type="evidence" value="ECO:0007669"/>
    <property type="project" value="TreeGrafter"/>
</dbReference>
<evidence type="ECO:0000256" key="8">
    <source>
        <dbReference type="ARBA" id="ARBA00022827"/>
    </source>
</evidence>
<evidence type="ECO:0000256" key="6">
    <source>
        <dbReference type="ARBA" id="ARBA00022679"/>
    </source>
</evidence>
<dbReference type="OrthoDB" id="9803114at2"/>
<evidence type="ECO:0000256" key="4">
    <source>
        <dbReference type="ARBA" id="ARBA00022603"/>
    </source>
</evidence>
<comment type="subcellular location">
    <subcellularLocation>
        <location evidence="11">Cytoplasm</location>
    </subcellularLocation>
</comment>
<dbReference type="GO" id="GO:0002098">
    <property type="term" value="P:tRNA wobble uridine modification"/>
    <property type="evidence" value="ECO:0007669"/>
    <property type="project" value="TreeGrafter"/>
</dbReference>
<keyword evidence="6 11" id="KW-0808">Transferase</keyword>
<comment type="function">
    <text evidence="2">NAD-binding protein involved in the addition of a carboxymethylaminomethyl (cmnm) group at the wobble position (U34) of certain tRNAs, forming tRNA-cmnm(5)s(2)U34.</text>
</comment>
<accession>A0A318TJE1</accession>
<keyword evidence="8 11" id="KW-0274">FAD</keyword>
<dbReference type="PROSITE" id="PS01281">
    <property type="entry name" value="GIDA_2"/>
    <property type="match status" value="1"/>
</dbReference>
<comment type="function">
    <text evidence="11">Catalyzes the folate-dependent formation of 5-methyl-uridine at position 54 (M-5-U54) in all tRNAs.</text>
</comment>
<evidence type="ECO:0000313" key="13">
    <source>
        <dbReference type="EMBL" id="PYF03920.1"/>
    </source>
</evidence>
<evidence type="ECO:0000256" key="3">
    <source>
        <dbReference type="ARBA" id="ARBA00022490"/>
    </source>
</evidence>
<evidence type="ECO:0000256" key="5">
    <source>
        <dbReference type="ARBA" id="ARBA00022630"/>
    </source>
</evidence>
<gene>
    <name evidence="11" type="primary">trmFO</name>
    <name evidence="13" type="ORF">BJ122_105178</name>
</gene>
<evidence type="ECO:0000259" key="12">
    <source>
        <dbReference type="Pfam" id="PF01134"/>
    </source>
</evidence>
<evidence type="ECO:0000256" key="10">
    <source>
        <dbReference type="ARBA" id="ARBA00023027"/>
    </source>
</evidence>
<feature type="binding site" evidence="11">
    <location>
        <begin position="14"/>
        <end position="19"/>
    </location>
    <ligand>
        <name>FAD</name>
        <dbReference type="ChEBI" id="CHEBI:57692"/>
    </ligand>
</feature>
<dbReference type="PANTHER" id="PTHR11806:SF2">
    <property type="entry name" value="METHYLENETETRAHYDROFOLATE--TRNA-(URACIL-5-)-METHYLTRANSFERASE TRMFO"/>
    <property type="match status" value="1"/>
</dbReference>
<keyword evidence="14" id="KW-1185">Reference proteome</keyword>
<dbReference type="RefSeq" id="WP_110780311.1">
    <property type="nucleotide sequence ID" value="NZ_QJTI01000005.1"/>
</dbReference>
<dbReference type="SUPFAM" id="SSF51905">
    <property type="entry name" value="FAD/NAD(P)-binding domain"/>
    <property type="match status" value="1"/>
</dbReference>
<dbReference type="GO" id="GO:0030488">
    <property type="term" value="P:tRNA methylation"/>
    <property type="evidence" value="ECO:0007669"/>
    <property type="project" value="TreeGrafter"/>
</dbReference>
<evidence type="ECO:0000256" key="9">
    <source>
        <dbReference type="ARBA" id="ARBA00022857"/>
    </source>
</evidence>
<dbReference type="Gene3D" id="3.50.50.60">
    <property type="entry name" value="FAD/NAD(P)-binding domain"/>
    <property type="match status" value="2"/>
</dbReference>
<comment type="similarity">
    <text evidence="11">Belongs to the MnmG family. TrmFO subfamily.</text>
</comment>
<dbReference type="NCBIfam" id="TIGR00137">
    <property type="entry name" value="gid_trmFO"/>
    <property type="match status" value="1"/>
</dbReference>
<keyword evidence="9 11" id="KW-0521">NADP</keyword>
<protein>
    <recommendedName>
        <fullName evidence="11">Methylenetetrahydrofolate--tRNA-(uracil-5-)-methyltransferase TrmFO</fullName>
        <ecNumber evidence="11">2.1.1.74</ecNumber>
    </recommendedName>
    <alternativeName>
        <fullName evidence="11">Folate-dependent tRNA (uracil-5-)-methyltransferase</fullName>
    </alternativeName>
    <alternativeName>
        <fullName evidence="11">Folate-dependent tRNA(M-5-U54)-methyltransferase</fullName>
    </alternativeName>
</protein>
<name>A0A318TJE1_9BRAD</name>
<reference evidence="13 14" key="1">
    <citation type="submission" date="2018-06" db="EMBL/GenBank/DDBJ databases">
        <title>Genomic Encyclopedia of Archaeal and Bacterial Type Strains, Phase II (KMG-II): from individual species to whole genera.</title>
        <authorList>
            <person name="Goeker M."/>
        </authorList>
    </citation>
    <scope>NUCLEOTIDE SEQUENCE [LARGE SCALE GENOMIC DNA]</scope>
    <source>
        <strain evidence="13 14">JCM 11668</strain>
    </source>
</reference>
<keyword evidence="4 11" id="KW-0489">Methyltransferase</keyword>
<dbReference type="InterPro" id="IPR004417">
    <property type="entry name" value="TrmFO"/>
</dbReference>
<dbReference type="NCBIfam" id="NF003739">
    <property type="entry name" value="PRK05335.1"/>
    <property type="match status" value="1"/>
</dbReference>
<proteinExistence type="inferred from homology"/>
<dbReference type="GO" id="GO:0050660">
    <property type="term" value="F:flavin adenine dinucleotide binding"/>
    <property type="evidence" value="ECO:0007669"/>
    <property type="project" value="UniProtKB-UniRule"/>
</dbReference>
<dbReference type="InterPro" id="IPR040131">
    <property type="entry name" value="MnmG_N"/>
</dbReference>
<evidence type="ECO:0000256" key="11">
    <source>
        <dbReference type="HAMAP-Rule" id="MF_01037"/>
    </source>
</evidence>
<comment type="catalytic activity">
    <reaction evidence="11">
        <text>uridine(54) in tRNA + (6R)-5,10-methylene-5,6,7,8-tetrahydrofolate + NADPH + H(+) = 5-methyluridine(54) in tRNA + (6S)-5,6,7,8-tetrahydrofolate + NADP(+)</text>
        <dbReference type="Rhea" id="RHEA:62372"/>
        <dbReference type="Rhea" id="RHEA-COMP:10167"/>
        <dbReference type="Rhea" id="RHEA-COMP:10193"/>
        <dbReference type="ChEBI" id="CHEBI:15378"/>
        <dbReference type="ChEBI" id="CHEBI:15636"/>
        <dbReference type="ChEBI" id="CHEBI:57453"/>
        <dbReference type="ChEBI" id="CHEBI:57783"/>
        <dbReference type="ChEBI" id="CHEBI:58349"/>
        <dbReference type="ChEBI" id="CHEBI:65315"/>
        <dbReference type="ChEBI" id="CHEBI:74447"/>
        <dbReference type="EC" id="2.1.1.74"/>
    </reaction>
</comment>
<dbReference type="AlphaFoldDB" id="A0A318TJE1"/>
<sequence>MTSPSLDHVIHVVGGGLAGSEAAWQIAQSGVRVVLHEMRPERSTEAHRTDGLAELVCSNSFRSDDAANNAVGLLHAEMRRLGSLIMRAADAHQVPAGGALAVDRDGFSAAVTQALTEHPLIEIERGELTGLPPGDWAQVVIATGPLTSAPLAAAIQALTGEDSLSFFDAIAPIVHRDSIDMSKAWFQSRYDKVGPGGNGADYLNCPLSREQYHEFVAALLAGDKVDFKDWERDTPYFDGCLPIEVMAERGPETLRYGPMKPVGLTNPHNPTVKPYGIVQLRQDNKLGTLYNMVGFQTKLKHGEQVRLFRTIPGLENAEFARLGGLHRNTFLNSPKLLDGVLRLRTEPRLRFAGQMTGCEGYVESAGIGLIAGLFAAAEAKGQALPAPPPTTALGALLGHITGGHIETIDAGPRSFQPMNVNFGLFPPLASPPTHGPDGKKLRGPEKSVAKKQALSARALVDLDGWIAAHVKLAEAA</sequence>
<dbReference type="Pfam" id="PF01134">
    <property type="entry name" value="GIDA"/>
    <property type="match status" value="1"/>
</dbReference>
<dbReference type="EMBL" id="QJTI01000005">
    <property type="protein sequence ID" value="PYF03920.1"/>
    <property type="molecule type" value="Genomic_DNA"/>
</dbReference>
<keyword evidence="5 11" id="KW-0285">Flavoprotein</keyword>
<dbReference type="PANTHER" id="PTHR11806">
    <property type="entry name" value="GLUCOSE INHIBITED DIVISION PROTEIN A"/>
    <property type="match status" value="1"/>
</dbReference>
<evidence type="ECO:0000256" key="2">
    <source>
        <dbReference type="ARBA" id="ARBA00003717"/>
    </source>
</evidence>
<dbReference type="Proteomes" id="UP000248148">
    <property type="component" value="Unassembled WGS sequence"/>
</dbReference>
<organism evidence="13 14">
    <name type="scientific">Rhodopseudomonas faecalis</name>
    <dbReference type="NCBI Taxonomy" id="99655"/>
    <lineage>
        <taxon>Bacteria</taxon>
        <taxon>Pseudomonadati</taxon>
        <taxon>Pseudomonadota</taxon>
        <taxon>Alphaproteobacteria</taxon>
        <taxon>Hyphomicrobiales</taxon>
        <taxon>Nitrobacteraceae</taxon>
        <taxon>Rhodopseudomonas</taxon>
    </lineage>
</organism>